<feature type="region of interest" description="Disordered" evidence="1">
    <location>
        <begin position="244"/>
        <end position="303"/>
    </location>
</feature>
<accession>A0A1Y1ISQ6</accession>
<dbReference type="Proteomes" id="UP000054558">
    <property type="component" value="Unassembled WGS sequence"/>
</dbReference>
<reference evidence="2 3" key="1">
    <citation type="journal article" date="2014" name="Nat. Commun.">
        <title>Klebsormidium flaccidum genome reveals primary factors for plant terrestrial adaptation.</title>
        <authorList>
            <person name="Hori K."/>
            <person name="Maruyama F."/>
            <person name="Fujisawa T."/>
            <person name="Togashi T."/>
            <person name="Yamamoto N."/>
            <person name="Seo M."/>
            <person name="Sato S."/>
            <person name="Yamada T."/>
            <person name="Mori H."/>
            <person name="Tajima N."/>
            <person name="Moriyama T."/>
            <person name="Ikeuchi M."/>
            <person name="Watanabe M."/>
            <person name="Wada H."/>
            <person name="Kobayashi K."/>
            <person name="Saito M."/>
            <person name="Masuda T."/>
            <person name="Sasaki-Sekimoto Y."/>
            <person name="Mashiguchi K."/>
            <person name="Awai K."/>
            <person name="Shimojima M."/>
            <person name="Masuda S."/>
            <person name="Iwai M."/>
            <person name="Nobusawa T."/>
            <person name="Narise T."/>
            <person name="Kondo S."/>
            <person name="Saito H."/>
            <person name="Sato R."/>
            <person name="Murakawa M."/>
            <person name="Ihara Y."/>
            <person name="Oshima-Yamada Y."/>
            <person name="Ohtaka K."/>
            <person name="Satoh M."/>
            <person name="Sonobe K."/>
            <person name="Ishii M."/>
            <person name="Ohtani R."/>
            <person name="Kanamori-Sato M."/>
            <person name="Honoki R."/>
            <person name="Miyazaki D."/>
            <person name="Mochizuki H."/>
            <person name="Umetsu J."/>
            <person name="Higashi K."/>
            <person name="Shibata D."/>
            <person name="Kamiya Y."/>
            <person name="Sato N."/>
            <person name="Nakamura Y."/>
            <person name="Tabata S."/>
            <person name="Ida S."/>
            <person name="Kurokawa K."/>
            <person name="Ohta H."/>
        </authorList>
    </citation>
    <scope>NUCLEOTIDE SEQUENCE [LARGE SCALE GENOMIC DNA]</scope>
    <source>
        <strain evidence="2 3">NIES-2285</strain>
    </source>
</reference>
<dbReference type="AlphaFoldDB" id="A0A1Y1ISQ6"/>
<feature type="region of interest" description="Disordered" evidence="1">
    <location>
        <begin position="1"/>
        <end position="37"/>
    </location>
</feature>
<protein>
    <submittedName>
        <fullName evidence="2">Uncharacterized protein</fullName>
    </submittedName>
</protein>
<proteinExistence type="predicted"/>
<name>A0A1Y1ISQ6_KLENI</name>
<keyword evidence="3" id="KW-1185">Reference proteome</keyword>
<dbReference type="EMBL" id="DF238000">
    <property type="protein sequence ID" value="GAQ92559.1"/>
    <property type="molecule type" value="Genomic_DNA"/>
</dbReference>
<feature type="compositionally biased region" description="Acidic residues" evidence="1">
    <location>
        <begin position="179"/>
        <end position="189"/>
    </location>
</feature>
<sequence>MVRLPGRMSKKPMDSEELVTAGPNPDQKLNRGRSGKCGEAVEMPIDQWRAQAAETYGTALITGFLKKKKRKMPEPPASAMRNKLVGPEPTPLEGMGELAPPQSKPLGSMLRPAPTAAAAELAAGEEKLSSKSRRKPAAKPKEPPVPKPEGPPEEAAAAQEDEEEQERRRKWKLQKVDEAEPEPEPEPEPEGARGEETEEAISAEELLQLRRKHVAKDPWSKVPDEDELEDDSWLQKALGSARYPLRNRRGRAETHGSVKQKGGAAATKSESDPAAAAEKPRVPSSLLGITPKEMDRRVKRFSR</sequence>
<feature type="region of interest" description="Disordered" evidence="1">
    <location>
        <begin position="66"/>
        <end position="209"/>
    </location>
</feature>
<gene>
    <name evidence="2" type="ORF">KFL_010510030</name>
</gene>
<organism evidence="2 3">
    <name type="scientific">Klebsormidium nitens</name>
    <name type="common">Green alga</name>
    <name type="synonym">Ulothrix nitens</name>
    <dbReference type="NCBI Taxonomy" id="105231"/>
    <lineage>
        <taxon>Eukaryota</taxon>
        <taxon>Viridiplantae</taxon>
        <taxon>Streptophyta</taxon>
        <taxon>Klebsormidiophyceae</taxon>
        <taxon>Klebsormidiales</taxon>
        <taxon>Klebsormidiaceae</taxon>
        <taxon>Klebsormidium</taxon>
    </lineage>
</organism>
<evidence type="ECO:0000313" key="2">
    <source>
        <dbReference type="EMBL" id="GAQ92559.1"/>
    </source>
</evidence>
<feature type="compositionally biased region" description="Low complexity" evidence="1">
    <location>
        <begin position="113"/>
        <end position="122"/>
    </location>
</feature>
<evidence type="ECO:0000256" key="1">
    <source>
        <dbReference type="SAM" id="MobiDB-lite"/>
    </source>
</evidence>
<evidence type="ECO:0000313" key="3">
    <source>
        <dbReference type="Proteomes" id="UP000054558"/>
    </source>
</evidence>